<dbReference type="PANTHER" id="PTHR34144">
    <property type="entry name" value="CHROMOSOME 8, WHOLE GENOME SHOTGUN SEQUENCE"/>
    <property type="match status" value="1"/>
</dbReference>
<keyword evidence="4" id="KW-1185">Reference proteome</keyword>
<keyword evidence="2" id="KW-0472">Membrane</keyword>
<feature type="compositionally biased region" description="Low complexity" evidence="1">
    <location>
        <begin position="8"/>
        <end position="27"/>
    </location>
</feature>
<evidence type="ECO:0000256" key="2">
    <source>
        <dbReference type="SAM" id="Phobius"/>
    </source>
</evidence>
<keyword evidence="2" id="KW-0812">Transmembrane</keyword>
<reference evidence="3 4" key="1">
    <citation type="journal article" date="2014" name="Nature">
        <title>The genome of the recently domesticated crop plant sugar beet (Beta vulgaris).</title>
        <authorList>
            <person name="Dohm J.C."/>
            <person name="Minoche A.E."/>
            <person name="Holtgrawe D."/>
            <person name="Capella-Gutierrez S."/>
            <person name="Zakrzewski F."/>
            <person name="Tafer H."/>
            <person name="Rupp O."/>
            <person name="Sorensen T.R."/>
            <person name="Stracke R."/>
            <person name="Reinhardt R."/>
            <person name="Goesmann A."/>
            <person name="Kraft T."/>
            <person name="Schulz B."/>
            <person name="Stadler P.F."/>
            <person name="Schmidt T."/>
            <person name="Gabaldon T."/>
            <person name="Lehrach H."/>
            <person name="Weisshaar B."/>
            <person name="Himmelbauer H."/>
        </authorList>
    </citation>
    <scope>NUCLEOTIDE SEQUENCE [LARGE SCALE GENOMIC DNA]</scope>
    <source>
        <tissue evidence="3">Taproot</tissue>
    </source>
</reference>
<dbReference type="PANTHER" id="PTHR34144:SF7">
    <property type="entry name" value="EXPORT PROTEIN (CAP59), PUTATIVE (AFU_ORTHOLOGUE AFUA_7G05020)-RELATED"/>
    <property type="match status" value="1"/>
</dbReference>
<sequence>MMRFRGLPTSPSASPTRSADSSQSPSRGRLLDTSAFRWAIFFIALVVILFLPYTLAARLLKTMRFLNVQPMDMSRYCQRRYSNSTLELGDGSYFIALNLHNSDKVVPYIIPQIQRLVDILGSQRVFVSIYESGSVDSTGRWILLYRQYLQSNDIPHEIISDNRVRGRSQHRIDYLAT</sequence>
<organism evidence="3 4">
    <name type="scientific">Beta vulgaris subsp. vulgaris</name>
    <name type="common">Beet</name>
    <dbReference type="NCBI Taxonomy" id="3555"/>
    <lineage>
        <taxon>Eukaryota</taxon>
        <taxon>Viridiplantae</taxon>
        <taxon>Streptophyta</taxon>
        <taxon>Embryophyta</taxon>
        <taxon>Tracheophyta</taxon>
        <taxon>Spermatophyta</taxon>
        <taxon>Magnoliopsida</taxon>
        <taxon>eudicotyledons</taxon>
        <taxon>Gunneridae</taxon>
        <taxon>Pentapetalae</taxon>
        <taxon>Caryophyllales</taxon>
        <taxon>Chenopodiaceae</taxon>
        <taxon>Betoideae</taxon>
        <taxon>Beta</taxon>
    </lineage>
</organism>
<dbReference type="OrthoDB" id="534846at2759"/>
<protein>
    <submittedName>
        <fullName evidence="3">Uncharacterized protein</fullName>
    </submittedName>
</protein>
<dbReference type="InterPro" id="IPR021047">
    <property type="entry name" value="Mannosyltransferase_CMT1"/>
</dbReference>
<proteinExistence type="predicted"/>
<evidence type="ECO:0000256" key="1">
    <source>
        <dbReference type="SAM" id="MobiDB-lite"/>
    </source>
</evidence>
<name>A0A0J7YP40_BETVV</name>
<feature type="non-terminal residue" evidence="3">
    <location>
        <position position="177"/>
    </location>
</feature>
<dbReference type="Proteomes" id="UP000035740">
    <property type="component" value="Unassembled WGS sequence"/>
</dbReference>
<feature type="region of interest" description="Disordered" evidence="1">
    <location>
        <begin position="1"/>
        <end position="27"/>
    </location>
</feature>
<dbReference type="Pfam" id="PF11735">
    <property type="entry name" value="CAP59_mtransfer"/>
    <property type="match status" value="1"/>
</dbReference>
<gene>
    <name evidence="3" type="ORF">BVRB_041530</name>
</gene>
<evidence type="ECO:0000313" key="3">
    <source>
        <dbReference type="EMBL" id="KMS64898.1"/>
    </source>
</evidence>
<keyword evidence="2" id="KW-1133">Transmembrane helix</keyword>
<dbReference type="EMBL" id="KQ119190">
    <property type="protein sequence ID" value="KMS64898.1"/>
    <property type="molecule type" value="Genomic_DNA"/>
</dbReference>
<evidence type="ECO:0000313" key="4">
    <source>
        <dbReference type="Proteomes" id="UP000035740"/>
    </source>
</evidence>
<dbReference type="AlphaFoldDB" id="A0A0J7YP40"/>
<feature type="transmembrane region" description="Helical" evidence="2">
    <location>
        <begin position="35"/>
        <end position="56"/>
    </location>
</feature>
<dbReference type="Gramene" id="KMS64898">
    <property type="protein sequence ID" value="KMS64898"/>
    <property type="gene ID" value="BVRB_041530"/>
</dbReference>
<accession>A0A0J7YP40</accession>